<dbReference type="PANTHER" id="PTHR32282">
    <property type="entry name" value="BINDING PROTEIN TRANSPEPTIDASE, PUTATIVE-RELATED"/>
    <property type="match status" value="1"/>
</dbReference>
<evidence type="ECO:0000256" key="5">
    <source>
        <dbReference type="ARBA" id="ARBA00022676"/>
    </source>
</evidence>
<evidence type="ECO:0000256" key="3">
    <source>
        <dbReference type="ARBA" id="ARBA00022645"/>
    </source>
</evidence>
<dbReference type="InterPro" id="IPR012338">
    <property type="entry name" value="Beta-lactam/transpept-like"/>
</dbReference>
<feature type="domain" description="Penicillin-binding protein transpeptidase" evidence="15">
    <location>
        <begin position="369"/>
        <end position="645"/>
    </location>
</feature>
<keyword evidence="7" id="KW-0378">Hydrolase</keyword>
<reference evidence="17" key="1">
    <citation type="submission" date="2021-10" db="EMBL/GenBank/DDBJ databases">
        <title>Novel species in genus Arthrobacter.</title>
        <authorList>
            <person name="Liu Y."/>
        </authorList>
    </citation>
    <scope>NUCLEOTIDE SEQUENCE</scope>
    <source>
        <strain evidence="17">Zg-Y453</strain>
    </source>
</reference>
<keyword evidence="11" id="KW-0961">Cell wall biogenesis/degradation</keyword>
<dbReference type="InterPro" id="IPR001264">
    <property type="entry name" value="Glyco_trans_51"/>
</dbReference>
<dbReference type="GO" id="GO:0009002">
    <property type="term" value="F:serine-type D-Ala-D-Ala carboxypeptidase activity"/>
    <property type="evidence" value="ECO:0007669"/>
    <property type="project" value="UniProtKB-EC"/>
</dbReference>
<evidence type="ECO:0000259" key="15">
    <source>
        <dbReference type="Pfam" id="PF00905"/>
    </source>
</evidence>
<dbReference type="Proteomes" id="UP001139158">
    <property type="component" value="Unassembled WGS sequence"/>
</dbReference>
<dbReference type="GO" id="GO:0008658">
    <property type="term" value="F:penicillin binding"/>
    <property type="evidence" value="ECO:0007669"/>
    <property type="project" value="InterPro"/>
</dbReference>
<evidence type="ECO:0000256" key="8">
    <source>
        <dbReference type="ARBA" id="ARBA00022960"/>
    </source>
</evidence>
<dbReference type="GO" id="GO:0008360">
    <property type="term" value="P:regulation of cell shape"/>
    <property type="evidence" value="ECO:0007669"/>
    <property type="project" value="UniProtKB-KW"/>
</dbReference>
<evidence type="ECO:0000256" key="4">
    <source>
        <dbReference type="ARBA" id="ARBA00022670"/>
    </source>
</evidence>
<evidence type="ECO:0000256" key="10">
    <source>
        <dbReference type="ARBA" id="ARBA00023268"/>
    </source>
</evidence>
<keyword evidence="9" id="KW-0573">Peptidoglycan synthesis</keyword>
<dbReference type="Pfam" id="PF00912">
    <property type="entry name" value="Transgly"/>
    <property type="match status" value="1"/>
</dbReference>
<dbReference type="PANTHER" id="PTHR32282:SF33">
    <property type="entry name" value="PEPTIDOGLYCAN GLYCOSYLTRANSFERASE"/>
    <property type="match status" value="1"/>
</dbReference>
<evidence type="ECO:0000256" key="13">
    <source>
        <dbReference type="ARBA" id="ARBA00049902"/>
    </source>
</evidence>
<proteinExistence type="inferred from homology"/>
<feature type="region of interest" description="Disordered" evidence="14">
    <location>
        <begin position="699"/>
        <end position="784"/>
    </location>
</feature>
<gene>
    <name evidence="17" type="ORF">LJ757_09520</name>
</gene>
<dbReference type="GO" id="GO:0030288">
    <property type="term" value="C:outer membrane-bounded periplasmic space"/>
    <property type="evidence" value="ECO:0007669"/>
    <property type="project" value="TreeGrafter"/>
</dbReference>
<evidence type="ECO:0000256" key="1">
    <source>
        <dbReference type="ARBA" id="ARBA00007090"/>
    </source>
</evidence>
<evidence type="ECO:0000256" key="12">
    <source>
        <dbReference type="ARBA" id="ARBA00034000"/>
    </source>
</evidence>
<dbReference type="InterPro" id="IPR023346">
    <property type="entry name" value="Lysozyme-like_dom_sf"/>
</dbReference>
<feature type="compositionally biased region" description="Acidic residues" evidence="14">
    <location>
        <begin position="722"/>
        <end position="731"/>
    </location>
</feature>
<dbReference type="InterPro" id="IPR001460">
    <property type="entry name" value="PCN-bd_Tpept"/>
</dbReference>
<keyword evidence="5" id="KW-0328">Glycosyltransferase</keyword>
<dbReference type="InterPro" id="IPR036950">
    <property type="entry name" value="PBP_transglycosylase"/>
</dbReference>
<comment type="catalytic activity">
    <reaction evidence="12">
        <text>Preferential cleavage: (Ac)2-L-Lys-D-Ala-|-D-Ala. Also transpeptidation of peptidyl-alanyl moieties that are N-acyl substituents of D-alanine.</text>
        <dbReference type="EC" id="3.4.16.4"/>
    </reaction>
</comment>
<dbReference type="RefSeq" id="WP_227895918.1">
    <property type="nucleotide sequence ID" value="NZ_CP099466.1"/>
</dbReference>
<dbReference type="AlphaFoldDB" id="A0A9X1MFL7"/>
<organism evidence="17 18">
    <name type="scientific">Arthrobacter caoxuetaonis</name>
    <dbReference type="NCBI Taxonomy" id="2886935"/>
    <lineage>
        <taxon>Bacteria</taxon>
        <taxon>Bacillati</taxon>
        <taxon>Actinomycetota</taxon>
        <taxon>Actinomycetes</taxon>
        <taxon>Micrococcales</taxon>
        <taxon>Micrococcaceae</taxon>
        <taxon>Arthrobacter</taxon>
    </lineage>
</organism>
<evidence type="ECO:0000313" key="17">
    <source>
        <dbReference type="EMBL" id="MCC3298042.1"/>
    </source>
</evidence>
<accession>A0A9X1MFL7</accession>
<dbReference type="GO" id="GO:0006508">
    <property type="term" value="P:proteolysis"/>
    <property type="evidence" value="ECO:0007669"/>
    <property type="project" value="UniProtKB-KW"/>
</dbReference>
<dbReference type="Gene3D" id="3.40.710.10">
    <property type="entry name" value="DD-peptidase/beta-lactamase superfamily"/>
    <property type="match status" value="1"/>
</dbReference>
<dbReference type="InterPro" id="IPR050396">
    <property type="entry name" value="Glycosyltr_51/Transpeptidase"/>
</dbReference>
<name>A0A9X1MFL7_9MICC</name>
<feature type="compositionally biased region" description="Low complexity" evidence="14">
    <location>
        <begin position="759"/>
        <end position="772"/>
    </location>
</feature>
<keyword evidence="4" id="KW-0645">Protease</keyword>
<feature type="compositionally biased region" description="Pro residues" evidence="14">
    <location>
        <begin position="749"/>
        <end position="758"/>
    </location>
</feature>
<dbReference type="GO" id="GO:0071555">
    <property type="term" value="P:cell wall organization"/>
    <property type="evidence" value="ECO:0007669"/>
    <property type="project" value="UniProtKB-KW"/>
</dbReference>
<protein>
    <submittedName>
        <fullName evidence="17">Penicillin-binding protein</fullName>
    </submittedName>
</protein>
<dbReference type="GO" id="GO:0009252">
    <property type="term" value="P:peptidoglycan biosynthetic process"/>
    <property type="evidence" value="ECO:0007669"/>
    <property type="project" value="UniProtKB-KW"/>
</dbReference>
<evidence type="ECO:0000256" key="2">
    <source>
        <dbReference type="ARBA" id="ARBA00007739"/>
    </source>
</evidence>
<evidence type="ECO:0000256" key="7">
    <source>
        <dbReference type="ARBA" id="ARBA00022801"/>
    </source>
</evidence>
<evidence type="ECO:0000256" key="9">
    <source>
        <dbReference type="ARBA" id="ARBA00022984"/>
    </source>
</evidence>
<dbReference type="SUPFAM" id="SSF53955">
    <property type="entry name" value="Lysozyme-like"/>
    <property type="match status" value="1"/>
</dbReference>
<dbReference type="EMBL" id="JAJFZV010000009">
    <property type="protein sequence ID" value="MCC3298042.1"/>
    <property type="molecule type" value="Genomic_DNA"/>
</dbReference>
<comment type="catalytic activity">
    <reaction evidence="13">
        <text>[GlcNAc-(1-&gt;4)-Mur2Ac(oyl-L-Ala-gamma-D-Glu-L-Lys-D-Ala-D-Ala)](n)-di-trans,octa-cis-undecaprenyl diphosphate + beta-D-GlcNAc-(1-&gt;4)-Mur2Ac(oyl-L-Ala-gamma-D-Glu-L-Lys-D-Ala-D-Ala)-di-trans,octa-cis-undecaprenyl diphosphate = [GlcNAc-(1-&gt;4)-Mur2Ac(oyl-L-Ala-gamma-D-Glu-L-Lys-D-Ala-D-Ala)](n+1)-di-trans,octa-cis-undecaprenyl diphosphate + di-trans,octa-cis-undecaprenyl diphosphate + H(+)</text>
        <dbReference type="Rhea" id="RHEA:23708"/>
        <dbReference type="Rhea" id="RHEA-COMP:9602"/>
        <dbReference type="Rhea" id="RHEA-COMP:9603"/>
        <dbReference type="ChEBI" id="CHEBI:15378"/>
        <dbReference type="ChEBI" id="CHEBI:58405"/>
        <dbReference type="ChEBI" id="CHEBI:60033"/>
        <dbReference type="ChEBI" id="CHEBI:78435"/>
        <dbReference type="EC" id="2.4.99.28"/>
    </reaction>
</comment>
<dbReference type="SUPFAM" id="SSF56601">
    <property type="entry name" value="beta-lactamase/transpeptidase-like"/>
    <property type="match status" value="1"/>
</dbReference>
<evidence type="ECO:0000313" key="18">
    <source>
        <dbReference type="Proteomes" id="UP001139158"/>
    </source>
</evidence>
<evidence type="ECO:0000256" key="14">
    <source>
        <dbReference type="SAM" id="MobiDB-lite"/>
    </source>
</evidence>
<comment type="similarity">
    <text evidence="1">In the C-terminal section; belongs to the transpeptidase family.</text>
</comment>
<evidence type="ECO:0000256" key="6">
    <source>
        <dbReference type="ARBA" id="ARBA00022679"/>
    </source>
</evidence>
<keyword evidence="8" id="KW-0133">Cell shape</keyword>
<feature type="domain" description="Glycosyl transferase family 51" evidence="16">
    <location>
        <begin position="78"/>
        <end position="262"/>
    </location>
</feature>
<comment type="similarity">
    <text evidence="2">In the N-terminal section; belongs to the glycosyltransferase 51 family.</text>
</comment>
<keyword evidence="18" id="KW-1185">Reference proteome</keyword>
<evidence type="ECO:0000256" key="11">
    <source>
        <dbReference type="ARBA" id="ARBA00023316"/>
    </source>
</evidence>
<dbReference type="FunFam" id="1.10.3810.10:FF:000001">
    <property type="entry name" value="Penicillin-binding protein 1A"/>
    <property type="match status" value="1"/>
</dbReference>
<feature type="compositionally biased region" description="Low complexity" evidence="14">
    <location>
        <begin position="738"/>
        <end position="748"/>
    </location>
</feature>
<dbReference type="GO" id="GO:0008955">
    <property type="term" value="F:peptidoglycan glycosyltransferase activity"/>
    <property type="evidence" value="ECO:0007669"/>
    <property type="project" value="UniProtKB-EC"/>
</dbReference>
<keyword evidence="3" id="KW-0121">Carboxypeptidase</keyword>
<sequence length="784" mass="82413">MAARKPPVFTTATTFGRLLTFLGVSVLCGVLTAGLFVPMAAGAGSAASASITFFDGLPADLERATLAQPTRILASDDSLIATLYEENRQPVTLDQISPHMVDALLSVEDYRYYEHGGVDVQGIFGAIASNVSSGTNRGASTITQQFVTNVLANGARERGEEAVLNGSKNISDKVREVRLAIAVENEMSKEEILEGYLNIVSFTGDTYGVQAAAKYLFNVDAKDLNIEQSALLAGLVKGPSAYDPQVYPEAALERRNLVLGTMLEHGKIDQAQYDAAIATGMDLNITPTLNGCVAAEQAPYFCSYVEHLVLNSEEFGDTPEERSSVLYRSGLTIKTTLDPAVQQAAQAAVNETANPDTTAGQVGHSMISLQPGTGNILSMAQNTRFTPGENPGDSMLNFNVDQYQDGDPTKSLGGIGGFQPGSTFKPFTVAAWVDAGKSLGTQLDGRKKTYPQGDRWTASCLDGGAYPIGEAEGWTPQNYGDTNYGDATVLHGLAQSLNTITFSTAKQLDLCRIMEIAESMGVHNGKSASGQEEPLSVKPSALIGGVEDVSPMAMAQAFAGFAAEGNVCEPRALVEVTDVRGKTYDVPEPECEQVISKETARGVNYATQEVMKSGSGSLLNYGFQPMAGKTGTNDSRSQTWFIGYNSGMATASWIGNWKAGTESLSGLQIGGRLYPEIDGSLIAAPSWAKFMQQAGSLYPGEPFANPPGNLLVNPSPSPSPSESEEAEEDEETAPKPSATAVPRPAKATPTPPAAPPPAVETTEPAASPAPEAGGAVTPSPGATP</sequence>
<keyword evidence="6" id="KW-0808">Transferase</keyword>
<evidence type="ECO:0000259" key="16">
    <source>
        <dbReference type="Pfam" id="PF00912"/>
    </source>
</evidence>
<dbReference type="Gene3D" id="1.10.3810.10">
    <property type="entry name" value="Biosynthetic peptidoglycan transglycosylase-like"/>
    <property type="match status" value="1"/>
</dbReference>
<comment type="caution">
    <text evidence="17">The sequence shown here is derived from an EMBL/GenBank/DDBJ whole genome shotgun (WGS) entry which is preliminary data.</text>
</comment>
<keyword evidence="10" id="KW-0511">Multifunctional enzyme</keyword>
<dbReference type="Pfam" id="PF00905">
    <property type="entry name" value="Transpeptidase"/>
    <property type="match status" value="1"/>
</dbReference>